<dbReference type="Pfam" id="PF26616">
    <property type="entry name" value="CorA-like"/>
    <property type="match status" value="1"/>
</dbReference>
<feature type="compositionally biased region" description="Polar residues" evidence="1">
    <location>
        <begin position="1"/>
        <end position="13"/>
    </location>
</feature>
<evidence type="ECO:0000256" key="2">
    <source>
        <dbReference type="SAM" id="Phobius"/>
    </source>
</evidence>
<proteinExistence type="predicted"/>
<evidence type="ECO:0000313" key="5">
    <source>
        <dbReference type="Proteomes" id="UP001301958"/>
    </source>
</evidence>
<organism evidence="4 5">
    <name type="scientific">Podospora fimiseda</name>
    <dbReference type="NCBI Taxonomy" id="252190"/>
    <lineage>
        <taxon>Eukaryota</taxon>
        <taxon>Fungi</taxon>
        <taxon>Dikarya</taxon>
        <taxon>Ascomycota</taxon>
        <taxon>Pezizomycotina</taxon>
        <taxon>Sordariomycetes</taxon>
        <taxon>Sordariomycetidae</taxon>
        <taxon>Sordariales</taxon>
        <taxon>Podosporaceae</taxon>
        <taxon>Podospora</taxon>
    </lineage>
</organism>
<name>A0AAN7GT71_9PEZI</name>
<reference evidence="4" key="1">
    <citation type="journal article" date="2023" name="Mol. Phylogenet. Evol.">
        <title>Genome-scale phylogeny and comparative genomics of the fungal order Sordariales.</title>
        <authorList>
            <person name="Hensen N."/>
            <person name="Bonometti L."/>
            <person name="Westerberg I."/>
            <person name="Brannstrom I.O."/>
            <person name="Guillou S."/>
            <person name="Cros-Aarteil S."/>
            <person name="Calhoun S."/>
            <person name="Haridas S."/>
            <person name="Kuo A."/>
            <person name="Mondo S."/>
            <person name="Pangilinan J."/>
            <person name="Riley R."/>
            <person name="LaButti K."/>
            <person name="Andreopoulos B."/>
            <person name="Lipzen A."/>
            <person name="Chen C."/>
            <person name="Yan M."/>
            <person name="Daum C."/>
            <person name="Ng V."/>
            <person name="Clum A."/>
            <person name="Steindorff A."/>
            <person name="Ohm R.A."/>
            <person name="Martin F."/>
            <person name="Silar P."/>
            <person name="Natvig D.O."/>
            <person name="Lalanne C."/>
            <person name="Gautier V."/>
            <person name="Ament-Velasquez S.L."/>
            <person name="Kruys A."/>
            <person name="Hutchinson M.I."/>
            <person name="Powell A.J."/>
            <person name="Barry K."/>
            <person name="Miller A.N."/>
            <person name="Grigoriev I.V."/>
            <person name="Debuchy R."/>
            <person name="Gladieux P."/>
            <person name="Hiltunen Thoren M."/>
            <person name="Johannesson H."/>
        </authorList>
    </citation>
    <scope>NUCLEOTIDE SEQUENCE</scope>
    <source>
        <strain evidence="4">CBS 990.96</strain>
    </source>
</reference>
<evidence type="ECO:0000256" key="1">
    <source>
        <dbReference type="SAM" id="MobiDB-lite"/>
    </source>
</evidence>
<feature type="domain" description="CorA-like transporter" evidence="3">
    <location>
        <begin position="128"/>
        <end position="348"/>
    </location>
</feature>
<dbReference type="Gene3D" id="1.20.58.340">
    <property type="entry name" value="Magnesium transport protein CorA, transmembrane region"/>
    <property type="match status" value="1"/>
</dbReference>
<sequence length="559" mass="63614">MAHTWTYSNESTMATPATPATPSPEQLPGKHVPDEFRQSNLKWMSYPENLVRRTIGMGRDTVRAYREELNDFSPSLFLEQDDDAEVCFRDFGAEGMPHRGMFKVCAGPRVPELSLITGMTLTFVGLSKLRAHSEEKMLKWLGIERTANLIITKEDPKSRFIYIRGPGSLSRLHLTRSMMTTILSYHQVMPEFLDFITNFGHQERPFDIRFSGFRRQVTLRRPPTPLVIDQLGRSGKQYQVVYSLKSTKFATQAKSEIWRMENAVFYHQFDIETGRAVWIVMKGGTDIYDRYRELTSADGRPEDKSFGSAEECFTASLAPHVLFCQWSINNWRQNIRWLEKSVQTLITNTSIVYLYSRIGGSHPSEQKMTQNIRAMQGFEDSAHEAIVMLEGNLEVISSLKQLYEELAQPGNNAFPPGETCKDELLSFINQLNGMSSGTRNMIMRFQTLARTITHNNTSVMQIFEYSTAERTLNLSNNMQNEAMAMRIITIVTLIYLPATFVSTFFGTDIIKYEDDSHPNGKYSGAALKSWLAISLPLTVVTGLAAWTCMDFKAMVALEV</sequence>
<gene>
    <name evidence="4" type="ORF">QBC38DRAFT_538729</name>
</gene>
<evidence type="ECO:0000259" key="3">
    <source>
        <dbReference type="Pfam" id="PF26616"/>
    </source>
</evidence>
<protein>
    <recommendedName>
        <fullName evidence="3">CorA-like transporter domain-containing protein</fullName>
    </recommendedName>
</protein>
<keyword evidence="2" id="KW-0472">Membrane</keyword>
<feature type="region of interest" description="Disordered" evidence="1">
    <location>
        <begin position="1"/>
        <end position="31"/>
    </location>
</feature>
<keyword evidence="2" id="KW-0812">Transmembrane</keyword>
<comment type="caution">
    <text evidence="4">The sequence shown here is derived from an EMBL/GenBank/DDBJ whole genome shotgun (WGS) entry which is preliminary data.</text>
</comment>
<keyword evidence="2" id="KW-1133">Transmembrane helix</keyword>
<dbReference type="AlphaFoldDB" id="A0AAN7GT71"/>
<dbReference type="EMBL" id="MU865407">
    <property type="protein sequence ID" value="KAK4223998.1"/>
    <property type="molecule type" value="Genomic_DNA"/>
</dbReference>
<feature type="transmembrane region" description="Helical" evidence="2">
    <location>
        <begin position="487"/>
        <end position="510"/>
    </location>
</feature>
<dbReference type="Proteomes" id="UP001301958">
    <property type="component" value="Unassembled WGS sequence"/>
</dbReference>
<feature type="transmembrane region" description="Helical" evidence="2">
    <location>
        <begin position="530"/>
        <end position="549"/>
    </location>
</feature>
<dbReference type="InterPro" id="IPR058257">
    <property type="entry name" value="CorA-like_dom"/>
</dbReference>
<accession>A0AAN7GT71</accession>
<keyword evidence="5" id="KW-1185">Reference proteome</keyword>
<evidence type="ECO:0000313" key="4">
    <source>
        <dbReference type="EMBL" id="KAK4223998.1"/>
    </source>
</evidence>
<reference evidence="4" key="2">
    <citation type="submission" date="2023-05" db="EMBL/GenBank/DDBJ databases">
        <authorList>
            <consortium name="Lawrence Berkeley National Laboratory"/>
            <person name="Steindorff A."/>
            <person name="Hensen N."/>
            <person name="Bonometti L."/>
            <person name="Westerberg I."/>
            <person name="Brannstrom I.O."/>
            <person name="Guillou S."/>
            <person name="Cros-Aarteil S."/>
            <person name="Calhoun S."/>
            <person name="Haridas S."/>
            <person name="Kuo A."/>
            <person name="Mondo S."/>
            <person name="Pangilinan J."/>
            <person name="Riley R."/>
            <person name="Labutti K."/>
            <person name="Andreopoulos B."/>
            <person name="Lipzen A."/>
            <person name="Chen C."/>
            <person name="Yanf M."/>
            <person name="Daum C."/>
            <person name="Ng V."/>
            <person name="Clum A."/>
            <person name="Ohm R."/>
            <person name="Martin F."/>
            <person name="Silar P."/>
            <person name="Natvig D."/>
            <person name="Lalanne C."/>
            <person name="Gautier V."/>
            <person name="Ament-Velasquez S.L."/>
            <person name="Kruys A."/>
            <person name="Hutchinson M.I."/>
            <person name="Powell A.J."/>
            <person name="Barry K."/>
            <person name="Miller A.N."/>
            <person name="Grigoriev I.V."/>
            <person name="Debuchy R."/>
            <person name="Gladieux P."/>
            <person name="Thoren M.H."/>
            <person name="Johannesson H."/>
        </authorList>
    </citation>
    <scope>NUCLEOTIDE SEQUENCE</scope>
    <source>
        <strain evidence="4">CBS 990.96</strain>
    </source>
</reference>